<evidence type="ECO:0000256" key="1">
    <source>
        <dbReference type="ARBA" id="ARBA00009084"/>
    </source>
</evidence>
<dbReference type="FunFam" id="1.10.40.30:FF:000002">
    <property type="entry name" value="Fumarate hydratase class II"/>
    <property type="match status" value="1"/>
</dbReference>
<dbReference type="InterPro" id="IPR020557">
    <property type="entry name" value="Fumarate_lyase_CS"/>
</dbReference>
<name>F2UBE2_SALR5</name>
<dbReference type="Gene3D" id="1.10.275.10">
    <property type="entry name" value="Fumarase/aspartase (N-terminal domain)"/>
    <property type="match status" value="1"/>
</dbReference>
<dbReference type="InterPro" id="IPR000362">
    <property type="entry name" value="Fumarate_lyase_fam"/>
</dbReference>
<dbReference type="InterPro" id="IPR008948">
    <property type="entry name" value="L-Aspartase-like"/>
</dbReference>
<evidence type="ECO:0000313" key="6">
    <source>
        <dbReference type="EMBL" id="EGD73808.1"/>
    </source>
</evidence>
<keyword evidence="3" id="KW-0456">Lyase</keyword>
<dbReference type="Proteomes" id="UP000007799">
    <property type="component" value="Unassembled WGS sequence"/>
</dbReference>
<dbReference type="InterPro" id="IPR005677">
    <property type="entry name" value="Fum_hydII"/>
</dbReference>
<dbReference type="GO" id="GO:0006108">
    <property type="term" value="P:malate metabolic process"/>
    <property type="evidence" value="ECO:0007669"/>
    <property type="project" value="TreeGrafter"/>
</dbReference>
<evidence type="ECO:0000259" key="4">
    <source>
        <dbReference type="Pfam" id="PF00206"/>
    </source>
</evidence>
<dbReference type="KEGG" id="sre:PTSG_05500"/>
<dbReference type="InterPro" id="IPR018951">
    <property type="entry name" value="Fumarase_C_C"/>
</dbReference>
<protein>
    <recommendedName>
        <fullName evidence="2">fumarate hydratase</fullName>
        <ecNumber evidence="2">4.2.1.2</ecNumber>
    </recommendedName>
</protein>
<dbReference type="PRINTS" id="PR00145">
    <property type="entry name" value="ARGSUCLYASE"/>
</dbReference>
<dbReference type="eggNOG" id="KOG1317">
    <property type="taxonomic scope" value="Eukaryota"/>
</dbReference>
<dbReference type="GO" id="GO:0006099">
    <property type="term" value="P:tricarboxylic acid cycle"/>
    <property type="evidence" value="ECO:0007669"/>
    <property type="project" value="InterPro"/>
</dbReference>
<dbReference type="SUPFAM" id="SSF48557">
    <property type="entry name" value="L-aspartase-like"/>
    <property type="match status" value="1"/>
</dbReference>
<evidence type="ECO:0000256" key="3">
    <source>
        <dbReference type="ARBA" id="ARBA00023239"/>
    </source>
</evidence>
<dbReference type="Pfam" id="PF00206">
    <property type="entry name" value="Lyase_1"/>
    <property type="match status" value="1"/>
</dbReference>
<sequence length="506" mass="54049">MTGVLRVACSRCVLPRFLAHATPTATTNSRTTAALAARRLKTTMATRKESDSMGTMEVPADSLYGAQTARSLMNFDIGTDILPRAMIRALGVLKLSACRANHELEQLPADIVPAMEQACQEVIDGKHDEHFPLRIWQTGSGTQSNMNSNEVIANRAIQILGGELGSKTPVHPNDHVNRAQSSNDTYPTAMHIAAAEEVTHKLVPALMELRDGLEAKRAEFKDIVKCGRTHLMDATPLTLGQEFSGYVYQLDQALARVQSALPHVYELAIGGTAVGTGLNTHPQFGDKVAKHVAAITSLPFKTSPNRFASLAAHDPLVALSSQMKNAAVAIMKIANDIRLLGSGPRCGLGEILLPANEPGSSIMPGKVNPTQCEAITMVCCQVIGNDAAVTAGGMQGHLELNVFKPMIIHNVLHSCTLLSDSCRAFTERCVVGIEANQEAISAHLRNSLMLVTALNPHIGYDKGAEVAKKAHKEGTTLKQAALALGVVTEEQFDAIVDPAKMTGPMA</sequence>
<dbReference type="OMA" id="AKWRAQT"/>
<dbReference type="RefSeq" id="XP_004993371.1">
    <property type="nucleotide sequence ID" value="XM_004993314.1"/>
</dbReference>
<feature type="domain" description="Fumarate lyase N-terminal" evidence="4">
    <location>
        <begin position="54"/>
        <end position="384"/>
    </location>
</feature>
<proteinExistence type="inferred from homology"/>
<dbReference type="PANTHER" id="PTHR11444">
    <property type="entry name" value="ASPARTATEAMMONIA/ARGININOSUCCINATE/ADENYLOSUCCINATE LYASE"/>
    <property type="match status" value="1"/>
</dbReference>
<dbReference type="HAMAP" id="MF_00743">
    <property type="entry name" value="FumaraseC"/>
    <property type="match status" value="1"/>
</dbReference>
<dbReference type="NCBIfam" id="NF008909">
    <property type="entry name" value="PRK12273.1"/>
    <property type="match status" value="1"/>
</dbReference>
<dbReference type="InParanoid" id="F2UBE2"/>
<dbReference type="OrthoDB" id="1738025at2759"/>
<dbReference type="GeneID" id="16073948"/>
<dbReference type="GO" id="GO:0005739">
    <property type="term" value="C:mitochondrion"/>
    <property type="evidence" value="ECO:0007669"/>
    <property type="project" value="TreeGrafter"/>
</dbReference>
<dbReference type="FunFam" id="1.20.200.10:FF:000001">
    <property type="entry name" value="Fumarate hydratase, mitochondrial"/>
    <property type="match status" value="1"/>
</dbReference>
<organism evidence="7">
    <name type="scientific">Salpingoeca rosetta (strain ATCC 50818 / BSB-021)</name>
    <dbReference type="NCBI Taxonomy" id="946362"/>
    <lineage>
        <taxon>Eukaryota</taxon>
        <taxon>Choanoflagellata</taxon>
        <taxon>Craspedida</taxon>
        <taxon>Salpingoecidae</taxon>
        <taxon>Salpingoeca</taxon>
    </lineage>
</organism>
<keyword evidence="7" id="KW-1185">Reference proteome</keyword>
<dbReference type="PRINTS" id="PR00149">
    <property type="entry name" value="FUMRATELYASE"/>
</dbReference>
<dbReference type="PROSITE" id="PS00163">
    <property type="entry name" value="FUMARATE_LYASES"/>
    <property type="match status" value="1"/>
</dbReference>
<dbReference type="InterPro" id="IPR024083">
    <property type="entry name" value="Fumarase/histidase_N"/>
</dbReference>
<dbReference type="PANTHER" id="PTHR11444:SF1">
    <property type="entry name" value="FUMARATE HYDRATASE, MITOCHONDRIAL"/>
    <property type="match status" value="1"/>
</dbReference>
<accession>F2UBE2</accession>
<comment type="similarity">
    <text evidence="1">Belongs to the class-II fumarase/aspartase family. Fumarase subfamily.</text>
</comment>
<dbReference type="GO" id="GO:0006106">
    <property type="term" value="P:fumarate metabolic process"/>
    <property type="evidence" value="ECO:0007669"/>
    <property type="project" value="InterPro"/>
</dbReference>
<dbReference type="AlphaFoldDB" id="F2UBE2"/>
<dbReference type="Gene3D" id="1.10.40.30">
    <property type="entry name" value="Fumarase/aspartase (C-terminal domain)"/>
    <property type="match status" value="1"/>
</dbReference>
<dbReference type="NCBIfam" id="TIGR00979">
    <property type="entry name" value="fumC_II"/>
    <property type="match status" value="1"/>
</dbReference>
<evidence type="ECO:0000259" key="5">
    <source>
        <dbReference type="Pfam" id="PF10415"/>
    </source>
</evidence>
<evidence type="ECO:0000313" key="7">
    <source>
        <dbReference type="Proteomes" id="UP000007799"/>
    </source>
</evidence>
<evidence type="ECO:0000256" key="2">
    <source>
        <dbReference type="ARBA" id="ARBA00012921"/>
    </source>
</evidence>
<dbReference type="InterPro" id="IPR022761">
    <property type="entry name" value="Fumarate_lyase_N"/>
</dbReference>
<dbReference type="EMBL" id="GL832967">
    <property type="protein sequence ID" value="EGD73808.1"/>
    <property type="molecule type" value="Genomic_DNA"/>
</dbReference>
<feature type="domain" description="Fumarase C C-terminal" evidence="5">
    <location>
        <begin position="450"/>
        <end position="503"/>
    </location>
</feature>
<reference evidence="6" key="1">
    <citation type="submission" date="2009-08" db="EMBL/GenBank/DDBJ databases">
        <title>Annotation of Salpingoeca rosetta.</title>
        <authorList>
            <consortium name="The Broad Institute Genome Sequencing Platform"/>
            <person name="Russ C."/>
            <person name="Cuomo C."/>
            <person name="Burger G."/>
            <person name="Gray M.W."/>
            <person name="Holland P.W.H."/>
            <person name="King N."/>
            <person name="Lang F.B.F."/>
            <person name="Roger A.J."/>
            <person name="Ruiz-Trillo I."/>
            <person name="Young S.K."/>
            <person name="Zeng Q."/>
            <person name="Gargeya S."/>
            <person name="Alvarado L."/>
            <person name="Berlin A."/>
            <person name="Chapman S.B."/>
            <person name="Chen Z."/>
            <person name="Freedman E."/>
            <person name="Gellesch M."/>
            <person name="Goldberg J."/>
            <person name="Griggs A."/>
            <person name="Gujja S."/>
            <person name="Heilman E."/>
            <person name="Heiman D."/>
            <person name="Howarth C."/>
            <person name="Mehta T."/>
            <person name="Neiman D."/>
            <person name="Pearson M."/>
            <person name="Roberts A."/>
            <person name="Saif S."/>
            <person name="Shea T."/>
            <person name="Shenoy N."/>
            <person name="Sisk P."/>
            <person name="Stolte C."/>
            <person name="Sykes S."/>
            <person name="White J."/>
            <person name="Yandava C."/>
            <person name="Haas B."/>
            <person name="Nusbaum C."/>
            <person name="Birren B."/>
        </authorList>
    </citation>
    <scope>NUCLEOTIDE SEQUENCE [LARGE SCALE GENOMIC DNA]</scope>
    <source>
        <strain evidence="6">ATCC 50818</strain>
    </source>
</reference>
<dbReference type="CDD" id="cd01362">
    <property type="entry name" value="Fumarase_classII"/>
    <property type="match status" value="1"/>
</dbReference>
<dbReference type="EC" id="4.2.1.2" evidence="2"/>
<dbReference type="STRING" id="946362.F2UBE2"/>
<dbReference type="Pfam" id="PF10415">
    <property type="entry name" value="FumaraseC_C"/>
    <property type="match status" value="1"/>
</dbReference>
<dbReference type="FunCoup" id="F2UBE2">
    <property type="interactions" value="989"/>
</dbReference>
<gene>
    <name evidence="6" type="ORF">PTSG_05500</name>
</gene>
<dbReference type="Gene3D" id="1.20.200.10">
    <property type="entry name" value="Fumarase/aspartase (Central domain)"/>
    <property type="match status" value="1"/>
</dbReference>
<dbReference type="GO" id="GO:0004333">
    <property type="term" value="F:fumarate hydratase activity"/>
    <property type="evidence" value="ECO:0007669"/>
    <property type="project" value="UniProtKB-EC"/>
</dbReference>
<dbReference type="FunFam" id="1.10.275.10:FF:000001">
    <property type="entry name" value="Fumarate hydratase, mitochondrial"/>
    <property type="match status" value="1"/>
</dbReference>